<dbReference type="AlphaFoldDB" id="A0A3B0X173"/>
<sequence length="131" mass="14514">MYILDTNTLIYFFKGMGGVPDKLLAVPPKEIAIPAIVIYELEFGIAKSSSPKKRLAQLEEMCALVNILPFGDKEAYISASIRAKLEKKGTPIGPYDVLIAGTALEHKGILVTNNLKEFSRVPKLKTENWYS</sequence>
<dbReference type="Pfam" id="PF01850">
    <property type="entry name" value="PIN"/>
    <property type="match status" value="1"/>
</dbReference>
<organism evidence="9">
    <name type="scientific">hydrothermal vent metagenome</name>
    <dbReference type="NCBI Taxonomy" id="652676"/>
    <lineage>
        <taxon>unclassified sequences</taxon>
        <taxon>metagenomes</taxon>
        <taxon>ecological metagenomes</taxon>
    </lineage>
</organism>
<dbReference type="InterPro" id="IPR050556">
    <property type="entry name" value="Type_II_TA_system_RNase"/>
</dbReference>
<keyword evidence="5" id="KW-0378">Hydrolase</keyword>
<dbReference type="PANTHER" id="PTHR33653">
    <property type="entry name" value="RIBONUCLEASE VAPC2"/>
    <property type="match status" value="1"/>
</dbReference>
<accession>A0A3B0X173</accession>
<dbReference type="GO" id="GO:0004540">
    <property type="term" value="F:RNA nuclease activity"/>
    <property type="evidence" value="ECO:0007669"/>
    <property type="project" value="InterPro"/>
</dbReference>
<dbReference type="EMBL" id="UOFD01000012">
    <property type="protein sequence ID" value="VAW50386.1"/>
    <property type="molecule type" value="Genomic_DNA"/>
</dbReference>
<reference evidence="9" key="1">
    <citation type="submission" date="2018-06" db="EMBL/GenBank/DDBJ databases">
        <authorList>
            <person name="Zhirakovskaya E."/>
        </authorList>
    </citation>
    <scope>NUCLEOTIDE SEQUENCE</scope>
</reference>
<evidence type="ECO:0000256" key="3">
    <source>
        <dbReference type="ARBA" id="ARBA00022722"/>
    </source>
</evidence>
<evidence type="ECO:0000313" key="9">
    <source>
        <dbReference type="EMBL" id="VAW50386.1"/>
    </source>
</evidence>
<evidence type="ECO:0000256" key="1">
    <source>
        <dbReference type="ARBA" id="ARBA00001946"/>
    </source>
</evidence>
<evidence type="ECO:0000256" key="4">
    <source>
        <dbReference type="ARBA" id="ARBA00022723"/>
    </source>
</evidence>
<dbReference type="GO" id="GO:0016787">
    <property type="term" value="F:hydrolase activity"/>
    <property type="evidence" value="ECO:0007669"/>
    <property type="project" value="UniProtKB-KW"/>
</dbReference>
<dbReference type="CDD" id="cd18745">
    <property type="entry name" value="PIN_VapC4-5_FitB-like"/>
    <property type="match status" value="1"/>
</dbReference>
<dbReference type="GO" id="GO:0046872">
    <property type="term" value="F:metal ion binding"/>
    <property type="evidence" value="ECO:0007669"/>
    <property type="project" value="UniProtKB-KW"/>
</dbReference>
<dbReference type="InterPro" id="IPR022907">
    <property type="entry name" value="VapC_family"/>
</dbReference>
<comment type="similarity">
    <text evidence="7">Belongs to the PINc/VapC protein family.</text>
</comment>
<evidence type="ECO:0000256" key="7">
    <source>
        <dbReference type="ARBA" id="ARBA00038093"/>
    </source>
</evidence>
<dbReference type="InterPro" id="IPR029060">
    <property type="entry name" value="PIN-like_dom_sf"/>
</dbReference>
<dbReference type="Gene3D" id="3.40.50.1010">
    <property type="entry name" value="5'-nuclease"/>
    <property type="match status" value="1"/>
</dbReference>
<keyword evidence="6" id="KW-0460">Magnesium</keyword>
<protein>
    <submittedName>
        <fullName evidence="9">VapC toxin protein</fullName>
    </submittedName>
</protein>
<dbReference type="HAMAP" id="MF_00265">
    <property type="entry name" value="VapC_Nob1"/>
    <property type="match status" value="1"/>
</dbReference>
<evidence type="ECO:0000256" key="6">
    <source>
        <dbReference type="ARBA" id="ARBA00022842"/>
    </source>
</evidence>
<evidence type="ECO:0000256" key="2">
    <source>
        <dbReference type="ARBA" id="ARBA00022649"/>
    </source>
</evidence>
<feature type="domain" description="PIN" evidence="8">
    <location>
        <begin position="2"/>
        <end position="123"/>
    </location>
</feature>
<comment type="cofactor">
    <cofactor evidence="1">
        <name>Mg(2+)</name>
        <dbReference type="ChEBI" id="CHEBI:18420"/>
    </cofactor>
</comment>
<keyword evidence="3" id="KW-0540">Nuclease</keyword>
<evidence type="ECO:0000256" key="5">
    <source>
        <dbReference type="ARBA" id="ARBA00022801"/>
    </source>
</evidence>
<proteinExistence type="inferred from homology"/>
<keyword evidence="4" id="KW-0479">Metal-binding</keyword>
<gene>
    <name evidence="9" type="ORF">MNBD_GAMMA06-1631</name>
</gene>
<keyword evidence="2" id="KW-1277">Toxin-antitoxin system</keyword>
<evidence type="ECO:0000259" key="8">
    <source>
        <dbReference type="Pfam" id="PF01850"/>
    </source>
</evidence>
<dbReference type="SUPFAM" id="SSF88723">
    <property type="entry name" value="PIN domain-like"/>
    <property type="match status" value="1"/>
</dbReference>
<name>A0A3B0X173_9ZZZZ</name>
<dbReference type="InterPro" id="IPR002716">
    <property type="entry name" value="PIN_dom"/>
</dbReference>
<dbReference type="PANTHER" id="PTHR33653:SF1">
    <property type="entry name" value="RIBONUCLEASE VAPC2"/>
    <property type="match status" value="1"/>
</dbReference>